<accession>A0A8J5S3F2</accession>
<proteinExistence type="predicted"/>
<dbReference type="AlphaFoldDB" id="A0A8J5S3F2"/>
<keyword evidence="3" id="KW-1185">Reference proteome</keyword>
<dbReference type="EMBL" id="JAAALK010000284">
    <property type="protein sequence ID" value="KAG8067421.1"/>
    <property type="molecule type" value="Genomic_DNA"/>
</dbReference>
<reference evidence="2" key="1">
    <citation type="journal article" date="2021" name="bioRxiv">
        <title>Whole Genome Assembly and Annotation of Northern Wild Rice, Zizania palustris L., Supports a Whole Genome Duplication in the Zizania Genus.</title>
        <authorList>
            <person name="Haas M."/>
            <person name="Kono T."/>
            <person name="Macchietto M."/>
            <person name="Millas R."/>
            <person name="McGilp L."/>
            <person name="Shao M."/>
            <person name="Duquette J."/>
            <person name="Hirsch C.N."/>
            <person name="Kimball J."/>
        </authorList>
    </citation>
    <scope>NUCLEOTIDE SEQUENCE</scope>
    <source>
        <tissue evidence="2">Fresh leaf tissue</tissue>
    </source>
</reference>
<gene>
    <name evidence="2" type="ORF">GUJ93_ZPchr0005g15132</name>
</gene>
<evidence type="ECO:0000256" key="1">
    <source>
        <dbReference type="SAM" id="MobiDB-lite"/>
    </source>
</evidence>
<reference evidence="2" key="2">
    <citation type="submission" date="2021-02" db="EMBL/GenBank/DDBJ databases">
        <authorList>
            <person name="Kimball J.A."/>
            <person name="Haas M.W."/>
            <person name="Macchietto M."/>
            <person name="Kono T."/>
            <person name="Duquette J."/>
            <person name="Shao M."/>
        </authorList>
    </citation>
    <scope>NUCLEOTIDE SEQUENCE</scope>
    <source>
        <tissue evidence="2">Fresh leaf tissue</tissue>
    </source>
</reference>
<organism evidence="2 3">
    <name type="scientific">Zizania palustris</name>
    <name type="common">Northern wild rice</name>
    <dbReference type="NCBI Taxonomy" id="103762"/>
    <lineage>
        <taxon>Eukaryota</taxon>
        <taxon>Viridiplantae</taxon>
        <taxon>Streptophyta</taxon>
        <taxon>Embryophyta</taxon>
        <taxon>Tracheophyta</taxon>
        <taxon>Spermatophyta</taxon>
        <taxon>Magnoliopsida</taxon>
        <taxon>Liliopsida</taxon>
        <taxon>Poales</taxon>
        <taxon>Poaceae</taxon>
        <taxon>BOP clade</taxon>
        <taxon>Oryzoideae</taxon>
        <taxon>Oryzeae</taxon>
        <taxon>Zizaniinae</taxon>
        <taxon>Zizania</taxon>
    </lineage>
</organism>
<name>A0A8J5S3F2_ZIZPA</name>
<comment type="caution">
    <text evidence="2">The sequence shown here is derived from an EMBL/GenBank/DDBJ whole genome shotgun (WGS) entry which is preliminary data.</text>
</comment>
<feature type="region of interest" description="Disordered" evidence="1">
    <location>
        <begin position="1"/>
        <end position="42"/>
    </location>
</feature>
<evidence type="ECO:0000313" key="3">
    <source>
        <dbReference type="Proteomes" id="UP000729402"/>
    </source>
</evidence>
<feature type="region of interest" description="Disordered" evidence="1">
    <location>
        <begin position="64"/>
        <end position="96"/>
    </location>
</feature>
<sequence length="96" mass="10001">MAVDLATLATAHGLHTRTQPRCTPQKIRPLRPTPQAAGASGPSVLPVGAATWWWGGPAATTRSLRQLGAPRNSDVDGGSRSHVAAPDGAHVRRPAR</sequence>
<dbReference type="Proteomes" id="UP000729402">
    <property type="component" value="Unassembled WGS sequence"/>
</dbReference>
<evidence type="ECO:0000313" key="2">
    <source>
        <dbReference type="EMBL" id="KAG8067421.1"/>
    </source>
</evidence>
<protein>
    <submittedName>
        <fullName evidence="2">Uncharacterized protein</fullName>
    </submittedName>
</protein>